<keyword evidence="1" id="KW-0479">Metal-binding</keyword>
<dbReference type="Gene3D" id="3.60.15.10">
    <property type="entry name" value="Ribonuclease Z/Hydroxyacylglutathione hydrolase-like"/>
    <property type="match status" value="1"/>
</dbReference>
<dbReference type="InterPro" id="IPR036866">
    <property type="entry name" value="RibonucZ/Hydroxyglut_hydro"/>
</dbReference>
<dbReference type="Gene3D" id="3.40.250.10">
    <property type="entry name" value="Rhodanese-like domain"/>
    <property type="match status" value="2"/>
</dbReference>
<dbReference type="InterPro" id="IPR001763">
    <property type="entry name" value="Rhodanese-like_dom"/>
</dbReference>
<dbReference type="InterPro" id="IPR044528">
    <property type="entry name" value="POD-like_MBL-fold"/>
</dbReference>
<evidence type="ECO:0000256" key="1">
    <source>
        <dbReference type="ARBA" id="ARBA00022723"/>
    </source>
</evidence>
<dbReference type="PANTHER" id="PTHR43084:SF1">
    <property type="entry name" value="PERSULFIDE DIOXYGENASE ETHE1, MITOCHONDRIAL"/>
    <property type="match status" value="1"/>
</dbReference>
<evidence type="ECO:0000259" key="2">
    <source>
        <dbReference type="PROSITE" id="PS50206"/>
    </source>
</evidence>
<feature type="domain" description="Rhodanese" evidence="2">
    <location>
        <begin position="264"/>
        <end position="313"/>
    </location>
</feature>
<dbReference type="SUPFAM" id="SSF52821">
    <property type="entry name" value="Rhodanese/Cell cycle control phosphatase"/>
    <property type="match status" value="2"/>
</dbReference>
<dbReference type="InterPro" id="IPR051682">
    <property type="entry name" value="Mito_Persulfide_Diox"/>
</dbReference>
<dbReference type="Pfam" id="PF00581">
    <property type="entry name" value="Rhodanese"/>
    <property type="match status" value="2"/>
</dbReference>
<proteinExistence type="predicted"/>
<keyword evidence="4" id="KW-1185">Reference proteome</keyword>
<dbReference type="Proteomes" id="UP001501436">
    <property type="component" value="Unassembled WGS sequence"/>
</dbReference>
<dbReference type="PROSITE" id="PS50206">
    <property type="entry name" value="RHODANESE_3"/>
    <property type="match status" value="2"/>
</dbReference>
<dbReference type="EMBL" id="BAABJI010000001">
    <property type="protein sequence ID" value="GAA4907279.1"/>
    <property type="molecule type" value="Genomic_DNA"/>
</dbReference>
<dbReference type="PROSITE" id="PS00380">
    <property type="entry name" value="RHODANESE_1"/>
    <property type="match status" value="1"/>
</dbReference>
<accession>A0ABP9FMI2</accession>
<dbReference type="SMART" id="SM00450">
    <property type="entry name" value="RHOD"/>
    <property type="match status" value="2"/>
</dbReference>
<dbReference type="InterPro" id="IPR001279">
    <property type="entry name" value="Metallo-B-lactamas"/>
</dbReference>
<dbReference type="InterPro" id="IPR001307">
    <property type="entry name" value="Thiosulphate_STrfase_CS"/>
</dbReference>
<reference evidence="4" key="1">
    <citation type="journal article" date="2019" name="Int. J. Syst. Evol. Microbiol.">
        <title>The Global Catalogue of Microorganisms (GCM) 10K type strain sequencing project: providing services to taxonomists for standard genome sequencing and annotation.</title>
        <authorList>
            <consortium name="The Broad Institute Genomics Platform"/>
            <consortium name="The Broad Institute Genome Sequencing Center for Infectious Disease"/>
            <person name="Wu L."/>
            <person name="Ma J."/>
        </authorList>
    </citation>
    <scope>NUCLEOTIDE SEQUENCE [LARGE SCALE GENOMIC DNA]</scope>
    <source>
        <strain evidence="4">JCM 18283</strain>
    </source>
</reference>
<protein>
    <submittedName>
        <fullName evidence="3">MBL fold metallo-hydrolase</fullName>
    </submittedName>
</protein>
<name>A0ABP9FMI2_9SPHI</name>
<dbReference type="PANTHER" id="PTHR43084">
    <property type="entry name" value="PERSULFIDE DIOXYGENASE ETHE1"/>
    <property type="match status" value="1"/>
</dbReference>
<dbReference type="Pfam" id="PF00753">
    <property type="entry name" value="Lactamase_B"/>
    <property type="match status" value="1"/>
</dbReference>
<dbReference type="RefSeq" id="WP_345329586.1">
    <property type="nucleotide sequence ID" value="NZ_BAABJI010000001.1"/>
</dbReference>
<sequence>MFINQFYDKGLAHASYGIIRAGKMVVIDPARNPQQYYDLAALHEAEIVGVIETHLHADFVSSHLEIHQTTGATVYISKLAGAEYPHETFDDGDIIDLADIELKAINTPGHSPDSICVLVEDENGRDTAIFTGDTLFVGDVGRPDLRESAGNITAKKEELARQMYHTTRHKLMMLRKDVIVYPAHGPGSLCGKNMSADLQSTIGREVGENYALKTMDEADFVKLLIADQPFVPKYFGYDVETNKTGAPAFKPGIDAVKIVDNISAQKDVLIVDSRPAEQFKKGHLPGAINLQDGEKFETWLGSIVAPDEQFYLIAASEHCINEAIAKAAKIGYEKNIIAASTALKSDLVQDDVFDDDLIANQNKYTIVDVRNTGEIAKGKVFENAINIPLPELRERVNEIPTGKPIAVHCAAGYRSAAASSIIEATVTNVPVFDYGERIKELMVAGS</sequence>
<gene>
    <name evidence="3" type="ORF">GCM10023313_07630</name>
</gene>
<feature type="domain" description="Rhodanese" evidence="2">
    <location>
        <begin position="360"/>
        <end position="439"/>
    </location>
</feature>
<comment type="caution">
    <text evidence="3">The sequence shown here is derived from an EMBL/GenBank/DDBJ whole genome shotgun (WGS) entry which is preliminary data.</text>
</comment>
<dbReference type="InterPro" id="IPR036873">
    <property type="entry name" value="Rhodanese-like_dom_sf"/>
</dbReference>
<dbReference type="CDD" id="cd07724">
    <property type="entry name" value="POD-like_MBL-fold"/>
    <property type="match status" value="1"/>
</dbReference>
<evidence type="ECO:0000313" key="3">
    <source>
        <dbReference type="EMBL" id="GAA4907279.1"/>
    </source>
</evidence>
<dbReference type="SMART" id="SM00849">
    <property type="entry name" value="Lactamase_B"/>
    <property type="match status" value="1"/>
</dbReference>
<evidence type="ECO:0000313" key="4">
    <source>
        <dbReference type="Proteomes" id="UP001501436"/>
    </source>
</evidence>
<organism evidence="3 4">
    <name type="scientific">Mucilaginibacter defluvii</name>
    <dbReference type="NCBI Taxonomy" id="1196019"/>
    <lineage>
        <taxon>Bacteria</taxon>
        <taxon>Pseudomonadati</taxon>
        <taxon>Bacteroidota</taxon>
        <taxon>Sphingobacteriia</taxon>
        <taxon>Sphingobacteriales</taxon>
        <taxon>Sphingobacteriaceae</taxon>
        <taxon>Mucilaginibacter</taxon>
    </lineage>
</organism>
<dbReference type="SUPFAM" id="SSF56281">
    <property type="entry name" value="Metallo-hydrolase/oxidoreductase"/>
    <property type="match status" value="1"/>
</dbReference>